<name>A0A0F6RLM1_MICAE</name>
<keyword evidence="7 9" id="KW-0030">Aminoacyl-tRNA synthetase</keyword>
<keyword evidence="6 9" id="KW-0648">Protein biosynthesis</keyword>
<comment type="function">
    <text evidence="9">Catalyzes the attachment of tyrosine to tRNA(Tyr) in a two-step reaction: tyrosine is first activated by ATP to form Tyr-AMP and then transferred to the acceptor end of tRNA(Tyr).</text>
</comment>
<dbReference type="InterPro" id="IPR024088">
    <property type="entry name" value="Tyr-tRNA-ligase_bac-type"/>
</dbReference>
<comment type="similarity">
    <text evidence="9">Belongs to the class-I aminoacyl-tRNA synthetase family. TyrS type 2 subfamily.</text>
</comment>
<dbReference type="RefSeq" id="WP_046662272.1">
    <property type="nucleotide sequence ID" value="NZ_CP011304.1"/>
</dbReference>
<dbReference type="SUPFAM" id="SSF55174">
    <property type="entry name" value="Alpha-L RNA-binding motif"/>
    <property type="match status" value="1"/>
</dbReference>
<dbReference type="InterPro" id="IPR024108">
    <property type="entry name" value="Tyr-tRNA-ligase_bac_2"/>
</dbReference>
<evidence type="ECO:0000256" key="4">
    <source>
        <dbReference type="ARBA" id="ARBA00022840"/>
    </source>
</evidence>
<evidence type="ECO:0000256" key="8">
    <source>
        <dbReference type="ARBA" id="ARBA00048248"/>
    </source>
</evidence>
<dbReference type="PRINTS" id="PR01040">
    <property type="entry name" value="TRNASYNTHTYR"/>
</dbReference>
<comment type="subcellular location">
    <subcellularLocation>
        <location evidence="9">Cytoplasm</location>
    </subcellularLocation>
</comment>
<dbReference type="Pfam" id="PF00579">
    <property type="entry name" value="tRNA-synt_1b"/>
    <property type="match status" value="1"/>
</dbReference>
<evidence type="ECO:0000313" key="13">
    <source>
        <dbReference type="Proteomes" id="UP000034103"/>
    </source>
</evidence>
<dbReference type="HAMAP" id="MF_02007">
    <property type="entry name" value="Tyr_tRNA_synth_type2"/>
    <property type="match status" value="1"/>
</dbReference>
<feature type="domain" description="Tyrosine--tRNA ligase SYY-like C-terminal" evidence="11">
    <location>
        <begin position="327"/>
        <end position="401"/>
    </location>
</feature>
<evidence type="ECO:0000256" key="9">
    <source>
        <dbReference type="HAMAP-Rule" id="MF_02007"/>
    </source>
</evidence>
<dbReference type="InterPro" id="IPR036986">
    <property type="entry name" value="S4_RNA-bd_sf"/>
</dbReference>
<protein>
    <recommendedName>
        <fullName evidence="9">Tyrosine--tRNA ligase</fullName>
        <ecNumber evidence="9">6.1.1.1</ecNumber>
    </recommendedName>
    <alternativeName>
        <fullName evidence="9">Tyrosyl-tRNA synthetase</fullName>
        <shortName evidence="9">TyrRS</shortName>
    </alternativeName>
</protein>
<evidence type="ECO:0000256" key="1">
    <source>
        <dbReference type="ARBA" id="ARBA00022490"/>
    </source>
</evidence>
<dbReference type="Gene3D" id="3.10.290.10">
    <property type="entry name" value="RNA-binding S4 domain"/>
    <property type="match status" value="1"/>
</dbReference>
<dbReference type="NCBIfam" id="TIGR00234">
    <property type="entry name" value="tyrS"/>
    <property type="match status" value="1"/>
</dbReference>
<dbReference type="Gene3D" id="3.40.50.620">
    <property type="entry name" value="HUPs"/>
    <property type="match status" value="1"/>
</dbReference>
<evidence type="ECO:0000256" key="7">
    <source>
        <dbReference type="ARBA" id="ARBA00023146"/>
    </source>
</evidence>
<dbReference type="Gene3D" id="1.10.240.10">
    <property type="entry name" value="Tyrosyl-Transfer RNA Synthetase"/>
    <property type="match status" value="1"/>
</dbReference>
<accession>A0A0F6RLM1</accession>
<evidence type="ECO:0000256" key="10">
    <source>
        <dbReference type="PROSITE-ProRule" id="PRU00182"/>
    </source>
</evidence>
<organism evidence="12 13">
    <name type="scientific">Microcystis aeruginosa NIES-2549</name>
    <dbReference type="NCBI Taxonomy" id="1641812"/>
    <lineage>
        <taxon>Bacteria</taxon>
        <taxon>Bacillati</taxon>
        <taxon>Cyanobacteriota</taxon>
        <taxon>Cyanophyceae</taxon>
        <taxon>Oscillatoriophycideae</taxon>
        <taxon>Chroococcales</taxon>
        <taxon>Microcystaceae</taxon>
        <taxon>Microcystis</taxon>
    </lineage>
</organism>
<evidence type="ECO:0000259" key="11">
    <source>
        <dbReference type="Pfam" id="PF22421"/>
    </source>
</evidence>
<evidence type="ECO:0000256" key="6">
    <source>
        <dbReference type="ARBA" id="ARBA00022917"/>
    </source>
</evidence>
<dbReference type="SUPFAM" id="SSF52374">
    <property type="entry name" value="Nucleotidylyl transferase"/>
    <property type="match status" value="1"/>
</dbReference>
<dbReference type="GO" id="GO:0006437">
    <property type="term" value="P:tyrosyl-tRNA aminoacylation"/>
    <property type="evidence" value="ECO:0007669"/>
    <property type="project" value="UniProtKB-UniRule"/>
</dbReference>
<comment type="catalytic activity">
    <reaction evidence="8 9">
        <text>tRNA(Tyr) + L-tyrosine + ATP = L-tyrosyl-tRNA(Tyr) + AMP + diphosphate + H(+)</text>
        <dbReference type="Rhea" id="RHEA:10220"/>
        <dbReference type="Rhea" id="RHEA-COMP:9706"/>
        <dbReference type="Rhea" id="RHEA-COMP:9707"/>
        <dbReference type="ChEBI" id="CHEBI:15378"/>
        <dbReference type="ChEBI" id="CHEBI:30616"/>
        <dbReference type="ChEBI" id="CHEBI:33019"/>
        <dbReference type="ChEBI" id="CHEBI:58315"/>
        <dbReference type="ChEBI" id="CHEBI:78442"/>
        <dbReference type="ChEBI" id="CHEBI:78536"/>
        <dbReference type="ChEBI" id="CHEBI:456215"/>
        <dbReference type="EC" id="6.1.1.1"/>
    </reaction>
</comment>
<reference evidence="12 13" key="1">
    <citation type="journal article" date="2015" name="Genome Announc.">
        <title>Complete Genome Sequence of Microcystis aeruginosa NIES-2549, a Bloom-Forming Cyanobacterium from Lake Kasumigaura, Japan.</title>
        <authorList>
            <person name="Yamaguchi H."/>
            <person name="Suzuki S."/>
            <person name="Tanabe Y."/>
            <person name="Osana Y."/>
            <person name="Shimura Y."/>
            <person name="Ishida K."/>
            <person name="Kawachi M."/>
        </authorList>
    </citation>
    <scope>NUCLEOTIDE SEQUENCE [LARGE SCALE GENOMIC DNA]</scope>
    <source>
        <strain evidence="12 13">NIES-2549</strain>
    </source>
</reference>
<evidence type="ECO:0000256" key="3">
    <source>
        <dbReference type="ARBA" id="ARBA00022741"/>
    </source>
</evidence>
<keyword evidence="3 9" id="KW-0547">Nucleotide-binding</keyword>
<dbReference type="GO" id="GO:0004831">
    <property type="term" value="F:tyrosine-tRNA ligase activity"/>
    <property type="evidence" value="ECO:0007669"/>
    <property type="project" value="UniProtKB-UniRule"/>
</dbReference>
<evidence type="ECO:0000313" key="12">
    <source>
        <dbReference type="EMBL" id="AKE64800.1"/>
    </source>
</evidence>
<dbReference type="InterPro" id="IPR014729">
    <property type="entry name" value="Rossmann-like_a/b/a_fold"/>
</dbReference>
<gene>
    <name evidence="9" type="primary">tyrS</name>
    <name evidence="12" type="ORF">MYAER_2456</name>
</gene>
<dbReference type="PATRIC" id="fig|1641812.3.peg.2540"/>
<keyword evidence="2 9" id="KW-0436">Ligase</keyword>
<dbReference type="GO" id="GO:0005829">
    <property type="term" value="C:cytosol"/>
    <property type="evidence" value="ECO:0007669"/>
    <property type="project" value="TreeGrafter"/>
</dbReference>
<dbReference type="Proteomes" id="UP000034103">
    <property type="component" value="Chromosome"/>
</dbReference>
<dbReference type="EC" id="6.1.1.1" evidence="9"/>
<dbReference type="PANTHER" id="PTHR11766:SF1">
    <property type="entry name" value="TYROSINE--TRNA LIGASE"/>
    <property type="match status" value="1"/>
</dbReference>
<sequence length="405" mass="44997">MTVSSSLDWLTRGTSDLFPHQPDSQEPRENLTQLLQTTDRPLRIKLGIDPTGSDIHLGHSIPFRKLRAFQDAGHIAVVIIGDFTARIGDPTGKSEVRKQLTSEEVRANAENYLAQLRPILDFNTPNRLEIRYNSEWLGKLDLSQILELLSTMTVGQMLAKEGFSERYDKENPIFLHEFLYPLMQGYDSVAVEADVELGGTDQKFNIAVGRDLQKYFGKKPQFGLLLPILIGTDGSQKMSKSLNNYVGLRESSLSMYSKLEKTPDALLKDYYELLTNLPLDAMPSNPREAQKQLAIEVVAQFHGEEEALKAQKTAQEIVLQGNTAAAASVPEFSLAAVTFPLKLFYLLSATGLCKSSGEGRRQIQGGAVRIDSEKITDVDKSFETAEALTGKVLQVGKNKFIRFVA</sequence>
<dbReference type="GO" id="GO:0003723">
    <property type="term" value="F:RNA binding"/>
    <property type="evidence" value="ECO:0007669"/>
    <property type="project" value="UniProtKB-KW"/>
</dbReference>
<keyword evidence="1 9" id="KW-0963">Cytoplasm</keyword>
<dbReference type="InterPro" id="IPR002305">
    <property type="entry name" value="aa-tRNA-synth_Ic"/>
</dbReference>
<dbReference type="GO" id="GO:0005524">
    <property type="term" value="F:ATP binding"/>
    <property type="evidence" value="ECO:0007669"/>
    <property type="project" value="UniProtKB-UniRule"/>
</dbReference>
<dbReference type="HOGENOM" id="CLU_024003_5_0_3"/>
<dbReference type="AlphaFoldDB" id="A0A0F6RLM1"/>
<proteinExistence type="inferred from homology"/>
<keyword evidence="4 9" id="KW-0067">ATP-binding</keyword>
<feature type="binding site" evidence="9">
    <location>
        <position position="240"/>
    </location>
    <ligand>
        <name>ATP</name>
        <dbReference type="ChEBI" id="CHEBI:30616"/>
    </ligand>
</feature>
<dbReference type="EMBL" id="CP011304">
    <property type="protein sequence ID" value="AKE64800.1"/>
    <property type="molecule type" value="Genomic_DNA"/>
</dbReference>
<feature type="short sequence motif" description="'KMSKS' region" evidence="9">
    <location>
        <begin position="237"/>
        <end position="241"/>
    </location>
</feature>
<comment type="subunit">
    <text evidence="9">Homodimer.</text>
</comment>
<dbReference type="PANTHER" id="PTHR11766">
    <property type="entry name" value="TYROSYL-TRNA SYNTHETASE"/>
    <property type="match status" value="1"/>
</dbReference>
<keyword evidence="5 10" id="KW-0694">RNA-binding</keyword>
<dbReference type="CDD" id="cd00805">
    <property type="entry name" value="TyrRS_core"/>
    <property type="match status" value="1"/>
</dbReference>
<dbReference type="PROSITE" id="PS50889">
    <property type="entry name" value="S4"/>
    <property type="match status" value="1"/>
</dbReference>
<feature type="short sequence motif" description="'HIGH' region" evidence="9">
    <location>
        <begin position="50"/>
        <end position="59"/>
    </location>
</feature>
<dbReference type="InterPro" id="IPR002307">
    <property type="entry name" value="Tyr-tRNA-ligase"/>
</dbReference>
<dbReference type="FunFam" id="3.10.290.10:FF:000022">
    <property type="entry name" value="Tyrosine--tRNA ligase"/>
    <property type="match status" value="1"/>
</dbReference>
<evidence type="ECO:0000256" key="2">
    <source>
        <dbReference type="ARBA" id="ARBA00022598"/>
    </source>
</evidence>
<evidence type="ECO:0000256" key="5">
    <source>
        <dbReference type="ARBA" id="ARBA00022884"/>
    </source>
</evidence>
<dbReference type="Pfam" id="PF22421">
    <property type="entry name" value="SYY_C-terminal"/>
    <property type="match status" value="1"/>
</dbReference>
<dbReference type="InterPro" id="IPR054608">
    <property type="entry name" value="SYY-like_C"/>
</dbReference>